<dbReference type="OrthoDB" id="10556615at2759"/>
<evidence type="ECO:0000313" key="4">
    <source>
        <dbReference type="Proteomes" id="UP000192578"/>
    </source>
</evidence>
<accession>A0A9X6NKM5</accession>
<gene>
    <name evidence="3" type="ORF">BV898_18983</name>
</gene>
<comment type="caution">
    <text evidence="3">The sequence shown here is derived from an EMBL/GenBank/DDBJ whole genome shotgun (WGS) entry which is preliminary data.</text>
</comment>
<evidence type="ECO:0000256" key="2">
    <source>
        <dbReference type="SAM" id="Phobius"/>
    </source>
</evidence>
<evidence type="ECO:0000313" key="3">
    <source>
        <dbReference type="EMBL" id="OWA54583.1"/>
    </source>
</evidence>
<feature type="compositionally biased region" description="Pro residues" evidence="1">
    <location>
        <begin position="22"/>
        <end position="39"/>
    </location>
</feature>
<dbReference type="AlphaFoldDB" id="A0A9X6NKM5"/>
<organism evidence="3 4">
    <name type="scientific">Hypsibius exemplaris</name>
    <name type="common">Freshwater tardigrade</name>
    <dbReference type="NCBI Taxonomy" id="2072580"/>
    <lineage>
        <taxon>Eukaryota</taxon>
        <taxon>Metazoa</taxon>
        <taxon>Ecdysozoa</taxon>
        <taxon>Tardigrada</taxon>
        <taxon>Eutardigrada</taxon>
        <taxon>Parachela</taxon>
        <taxon>Hypsibioidea</taxon>
        <taxon>Hypsibiidae</taxon>
        <taxon>Hypsibius</taxon>
    </lineage>
</organism>
<evidence type="ECO:0000256" key="1">
    <source>
        <dbReference type="SAM" id="MobiDB-lite"/>
    </source>
</evidence>
<keyword evidence="2" id="KW-0472">Membrane</keyword>
<keyword evidence="2" id="KW-0812">Transmembrane</keyword>
<dbReference type="Proteomes" id="UP000192578">
    <property type="component" value="Unassembled WGS sequence"/>
</dbReference>
<dbReference type="EMBL" id="MTYJ01000426">
    <property type="protein sequence ID" value="OWA54583.1"/>
    <property type="molecule type" value="Genomic_DNA"/>
</dbReference>
<reference evidence="4" key="1">
    <citation type="submission" date="2017-01" db="EMBL/GenBank/DDBJ databases">
        <title>Comparative genomics of anhydrobiosis in the tardigrade Hypsibius dujardini.</title>
        <authorList>
            <person name="Yoshida Y."/>
            <person name="Koutsovoulos G."/>
            <person name="Laetsch D."/>
            <person name="Stevens L."/>
            <person name="Kumar S."/>
            <person name="Horikawa D."/>
            <person name="Ishino K."/>
            <person name="Komine S."/>
            <person name="Tomita M."/>
            <person name="Blaxter M."/>
            <person name="Arakawa K."/>
        </authorList>
    </citation>
    <scope>NUCLEOTIDE SEQUENCE [LARGE SCALE GENOMIC DNA]</scope>
    <source>
        <strain evidence="4">Z151</strain>
    </source>
</reference>
<feature type="region of interest" description="Disordered" evidence="1">
    <location>
        <begin position="17"/>
        <end position="48"/>
    </location>
</feature>
<feature type="region of interest" description="Disordered" evidence="1">
    <location>
        <begin position="91"/>
        <end position="123"/>
    </location>
</feature>
<proteinExistence type="predicted"/>
<protein>
    <submittedName>
        <fullName evidence="3">Uncharacterized protein</fullName>
    </submittedName>
</protein>
<name>A0A9X6NKM5_HYPEX</name>
<sequence>MPDDLRKLEEGRLEFLPMTATAPPPPAYAPFSNPNPMPQAGPSMVRARNNSGASVEGMRFQPTPFLQAQPINQSIDQPQPLMKPYNQSIDQPQPTMKSYNQSIDQSQQQPMMKPSNRSTSQAQPMMPMNYSSHATLPVVHTNTVVLTTQPNRTVMIEKKPKMQHWLHCLITVLFPPWLCVWIILCIVNSRKKDKTTVL</sequence>
<keyword evidence="4" id="KW-1185">Reference proteome</keyword>
<keyword evidence="2" id="KW-1133">Transmembrane helix</keyword>
<feature type="transmembrane region" description="Helical" evidence="2">
    <location>
        <begin position="164"/>
        <end position="187"/>
    </location>
</feature>